<feature type="disulfide bond" description="Redox-active" evidence="4">
    <location>
        <begin position="88"/>
        <end position="92"/>
    </location>
</feature>
<dbReference type="InterPro" id="IPR036249">
    <property type="entry name" value="Thioredoxin-like_sf"/>
</dbReference>
<dbReference type="SUPFAM" id="SSF52833">
    <property type="entry name" value="Thioredoxin-like"/>
    <property type="match status" value="1"/>
</dbReference>
<protein>
    <submittedName>
        <fullName evidence="6">SCO family protein</fullName>
    </submittedName>
</protein>
<dbReference type="Gene3D" id="3.40.30.10">
    <property type="entry name" value="Glutaredoxin"/>
    <property type="match status" value="1"/>
</dbReference>
<dbReference type="Proteomes" id="UP000486602">
    <property type="component" value="Unassembled WGS sequence"/>
</dbReference>
<feature type="binding site" evidence="3">
    <location>
        <position position="92"/>
    </location>
    <ligand>
        <name>Cu cation</name>
        <dbReference type="ChEBI" id="CHEBI:23378"/>
    </ligand>
</feature>
<evidence type="ECO:0000256" key="3">
    <source>
        <dbReference type="PIRSR" id="PIRSR603782-1"/>
    </source>
</evidence>
<dbReference type="PANTHER" id="PTHR12151">
    <property type="entry name" value="ELECTRON TRANSPORT PROTIN SCO1/SENC FAMILY MEMBER"/>
    <property type="match status" value="1"/>
</dbReference>
<gene>
    <name evidence="6" type="ORF">G3O08_16770</name>
</gene>
<keyword evidence="7" id="KW-1185">Reference proteome</keyword>
<evidence type="ECO:0000259" key="5">
    <source>
        <dbReference type="PROSITE" id="PS51352"/>
    </source>
</evidence>
<dbReference type="AlphaFoldDB" id="A0A7K3WUI2"/>
<evidence type="ECO:0000256" key="4">
    <source>
        <dbReference type="PIRSR" id="PIRSR603782-2"/>
    </source>
</evidence>
<feature type="binding site" evidence="3">
    <location>
        <position position="88"/>
    </location>
    <ligand>
        <name>Cu cation</name>
        <dbReference type="ChEBI" id="CHEBI:23378"/>
    </ligand>
</feature>
<dbReference type="InterPro" id="IPR013766">
    <property type="entry name" value="Thioredoxin_domain"/>
</dbReference>
<dbReference type="EMBL" id="JAAGVY010000042">
    <property type="protein sequence ID" value="NEN25156.1"/>
    <property type="molecule type" value="Genomic_DNA"/>
</dbReference>
<comment type="similarity">
    <text evidence="1">Belongs to the SCO1/2 family.</text>
</comment>
<dbReference type="PANTHER" id="PTHR12151:SF25">
    <property type="entry name" value="LINALOOL DEHYDRATASE_ISOMERASE DOMAIN-CONTAINING PROTEIN"/>
    <property type="match status" value="1"/>
</dbReference>
<evidence type="ECO:0000256" key="2">
    <source>
        <dbReference type="ARBA" id="ARBA00023008"/>
    </source>
</evidence>
<dbReference type="PROSITE" id="PS51352">
    <property type="entry name" value="THIOREDOXIN_2"/>
    <property type="match status" value="1"/>
</dbReference>
<dbReference type="GO" id="GO:0046872">
    <property type="term" value="F:metal ion binding"/>
    <property type="evidence" value="ECO:0007669"/>
    <property type="project" value="UniProtKB-KW"/>
</dbReference>
<proteinExistence type="inferred from homology"/>
<evidence type="ECO:0000313" key="6">
    <source>
        <dbReference type="EMBL" id="NEN25156.1"/>
    </source>
</evidence>
<feature type="domain" description="Thioredoxin" evidence="5">
    <location>
        <begin position="50"/>
        <end position="216"/>
    </location>
</feature>
<comment type="caution">
    <text evidence="6">The sequence shown here is derived from an EMBL/GenBank/DDBJ whole genome shotgun (WGS) entry which is preliminary data.</text>
</comment>
<dbReference type="RefSeq" id="WP_163286615.1">
    <property type="nucleotide sequence ID" value="NZ_JAAGVY010000042.1"/>
</dbReference>
<reference evidence="6 7" key="1">
    <citation type="submission" date="2020-02" db="EMBL/GenBank/DDBJ databases">
        <title>Out from the shadows clarifying the taxonomy of the family Cryomorphaceae and related taxa by utilizing the GTDB taxonomic framework.</title>
        <authorList>
            <person name="Bowman J.P."/>
        </authorList>
    </citation>
    <scope>NUCLEOTIDE SEQUENCE [LARGE SCALE GENOMIC DNA]</scope>
    <source>
        <strain evidence="6 7">QSSC 1-22</strain>
    </source>
</reference>
<keyword evidence="3" id="KW-0479">Metal-binding</keyword>
<keyword evidence="4" id="KW-1015">Disulfide bond</keyword>
<feature type="binding site" evidence="3">
    <location>
        <position position="179"/>
    </location>
    <ligand>
        <name>Cu cation</name>
        <dbReference type="ChEBI" id="CHEBI:23378"/>
    </ligand>
</feature>
<name>A0A7K3WUI2_9FLAO</name>
<dbReference type="CDD" id="cd02968">
    <property type="entry name" value="SCO"/>
    <property type="match status" value="1"/>
</dbReference>
<keyword evidence="2 3" id="KW-0186">Copper</keyword>
<dbReference type="Pfam" id="PF02630">
    <property type="entry name" value="SCO1-SenC"/>
    <property type="match status" value="1"/>
</dbReference>
<sequence length="227" mass="25771">MKTLPKGFKYTILLLLLLGPGLFLILLSKGTHKFKTLPYYGFKEVATDGDTIYHTVPDFEFTNQNGEAVSFADFKDKIVVADFIFTTCPTICPIMTKQMTRLQWMLEDPSFNNVKFLSHSVNPTHDTPEVLMEYAKANDADLSRWTFVTGDQQDIFDQGFEGYLLSTQEDSGAPGGFLHSSNFVLIDKDRHIRGFYDGTSTTEVDDLVSDIKMLMKEETMTEEEKVQ</sequence>
<accession>A0A7K3WUI2</accession>
<evidence type="ECO:0000313" key="7">
    <source>
        <dbReference type="Proteomes" id="UP000486602"/>
    </source>
</evidence>
<organism evidence="6 7">
    <name type="scientific">Cryomorpha ignava</name>
    <dbReference type="NCBI Taxonomy" id="101383"/>
    <lineage>
        <taxon>Bacteria</taxon>
        <taxon>Pseudomonadati</taxon>
        <taxon>Bacteroidota</taxon>
        <taxon>Flavobacteriia</taxon>
        <taxon>Flavobacteriales</taxon>
        <taxon>Cryomorphaceae</taxon>
        <taxon>Cryomorpha</taxon>
    </lineage>
</organism>
<evidence type="ECO:0000256" key="1">
    <source>
        <dbReference type="ARBA" id="ARBA00010996"/>
    </source>
</evidence>
<dbReference type="InterPro" id="IPR003782">
    <property type="entry name" value="SCO1/SenC"/>
</dbReference>